<gene>
    <name evidence="3" type="ordered locus">HQ_3524A</name>
</gene>
<evidence type="ECO:0000256" key="1">
    <source>
        <dbReference type="ARBA" id="ARBA00004555"/>
    </source>
</evidence>
<dbReference type="HOGENOM" id="CLU_061976_0_0_2"/>
<dbReference type="AlphaFoldDB" id="Q18EK9"/>
<organism evidence="3 4">
    <name type="scientific">Haloquadratum walsbyi (strain DSM 16790 / HBSQ001)</name>
    <dbReference type="NCBI Taxonomy" id="362976"/>
    <lineage>
        <taxon>Archaea</taxon>
        <taxon>Methanobacteriati</taxon>
        <taxon>Methanobacteriota</taxon>
        <taxon>Stenosarchaea group</taxon>
        <taxon>Halobacteria</taxon>
        <taxon>Halobacteriales</taxon>
        <taxon>Haloferacaceae</taxon>
        <taxon>Haloquadratum</taxon>
    </lineage>
</organism>
<dbReference type="InterPro" id="IPR037595">
    <property type="entry name" value="RGP_fam"/>
</dbReference>
<dbReference type="GeneID" id="4193523"/>
<protein>
    <submittedName>
        <fullName evidence="3">Homolog to arabinopyranose mutase</fullName>
    </submittedName>
</protein>
<sequence>MSRKSISFVTTTISQPTFFEDYIENIIENDHSLDRFEFVTVGDLSTPTSVRDYCEGLSDEYDTTVRYVGVQDQIDWMESRGLERLDEYLPYNSIQRRNIGYLQASEAGADVIVSLDDDNLAQDDDIAGDFGTVGETQSVLEVSAPNNWYNSASMMEYEQESSRDIYHRGFPYSRRDEEQGYSFTERNRMVMIRAGLWLDVPDVDVITHLERGPRATSVKERFNNRLVALDNETFCPVNTQNTAFHTDLMPLIHTIPMGDEVEGMEISRFDDIWLGFFAEKILQEMGGTVAYGSPVSIHDRNRHNLNRELEHEAIGIRLNEVIVDILEDIKISGSTYPECYRDLIEKFRQQVRSEGSYSLQAYLKEMLDGMEVWADACNKILY</sequence>
<dbReference type="RefSeq" id="WP_011572705.1">
    <property type="nucleotide sequence ID" value="NC_008212.1"/>
</dbReference>
<comment type="subcellular location">
    <subcellularLocation>
        <location evidence="1">Golgi apparatus</location>
    </subcellularLocation>
</comment>
<dbReference type="eggNOG" id="arCOG06245">
    <property type="taxonomic scope" value="Archaea"/>
</dbReference>
<accession>Q18EK9</accession>
<dbReference type="STRING" id="362976.HQ_3524A"/>
<dbReference type="EMBL" id="AM180088">
    <property type="protein sequence ID" value="CAJ53615.1"/>
    <property type="molecule type" value="Genomic_DNA"/>
</dbReference>
<evidence type="ECO:0000256" key="2">
    <source>
        <dbReference type="ARBA" id="ARBA00023034"/>
    </source>
</evidence>
<evidence type="ECO:0000313" key="4">
    <source>
        <dbReference type="Proteomes" id="UP000001975"/>
    </source>
</evidence>
<evidence type="ECO:0000313" key="3">
    <source>
        <dbReference type="EMBL" id="CAJ53615.1"/>
    </source>
</evidence>
<dbReference type="PANTHER" id="PTHR31362:SF0">
    <property type="entry name" value="EXOSTOSIN DOMAIN-CONTAINING PROTEIN-RELATED"/>
    <property type="match status" value="1"/>
</dbReference>
<keyword evidence="4" id="KW-1185">Reference proteome</keyword>
<keyword evidence="2" id="KW-0333">Golgi apparatus</keyword>
<proteinExistence type="predicted"/>
<dbReference type="Proteomes" id="UP000001975">
    <property type="component" value="Chromosome"/>
</dbReference>
<dbReference type="PANTHER" id="PTHR31362">
    <property type="entry name" value="GLYCOSYLTRANSFERASE STELLO1-RELATED"/>
    <property type="match status" value="1"/>
</dbReference>
<dbReference type="CAZy" id="GT75">
    <property type="family name" value="Glycosyltransferase Family 75"/>
</dbReference>
<dbReference type="Pfam" id="PF03214">
    <property type="entry name" value="RGP"/>
    <property type="match status" value="1"/>
</dbReference>
<reference evidence="3 4" key="1">
    <citation type="journal article" date="2006" name="BMC Genomics">
        <title>The genome of the square archaeon Haloquadratum walsbyi: life at the limits of water activity.</title>
        <authorList>
            <person name="Bolhuis H.H."/>
            <person name="Palm P.P."/>
            <person name="Wende A.W."/>
            <person name="Falb M.M."/>
            <person name="Rampp M.M."/>
            <person name="Rodriguez-Valera F.F."/>
            <person name="Pfeiffer F.F."/>
            <person name="Oesterhelt D.D."/>
        </authorList>
    </citation>
    <scope>NUCLEOTIDE SEQUENCE [LARGE SCALE GENOMIC DNA]</scope>
    <source>
        <strain evidence="4">DSM 16790 / HBSQ001</strain>
    </source>
</reference>
<dbReference type="InterPro" id="IPR005049">
    <property type="entry name" value="STL-like"/>
</dbReference>
<name>Q18EK9_HALWD</name>
<dbReference type="KEGG" id="hwa:HQ_3524A"/>